<dbReference type="InterPro" id="IPR048913">
    <property type="entry name" value="BetaGal_gal-bd"/>
</dbReference>
<evidence type="ECO:0000259" key="7">
    <source>
        <dbReference type="Pfam" id="PF21467"/>
    </source>
</evidence>
<dbReference type="InterPro" id="IPR017853">
    <property type="entry name" value="GH"/>
</dbReference>
<dbReference type="AlphaFoldDB" id="A0A7X0SJ37"/>
<sequence>MNVTYDSKSFLAAGRRIWLTAGEIHYFRHPRAEWRPALLRAKRAGLNAVATYVPWNFHETTEGDADFAGDKDLARYIDLIGELGLYAMLRPGPYICSEWDGGGIPAWLCAKPVLRFREDDPVYMAALESWFDRLLPIIAERQITRGGPVLTVQNENEYPGGWDDSMRRYIRRIGGMFRKHGIEVPILACNVHGDSETTVRINDSVDEKDQILEPGTILTYNHHVVVDPVYDLKRKQPDAPVVVTEFWSGAPVHWGDRVSDWPDRRSLARAAYEYASAGAQVCYYMFDGGTNFGFGGGCNIATSYASGYPVGEGGLLTDKYYAIRPANLFAGQFADFLADSESCEDREGIGVPDGVRLVVRRGRDGAMAFVSAHDGRKEIAVELPGAGAGTVLTVHLGEAQAAVLPVGLKLFGGTATVDYGNLTLLARDESRRALLLYGPAGTEGVVSVNGEVVRIPVGRRKVEAREAGGITLVAADEEMAGRCWILEDGSVAFGPDYAGERNRDGAWELLAGEGTPSSVYLDAGGKPASLPLRYVPETIEPPALNGWRSAASPLLAAGAAAGWQPLPEPCSHEELGVTQGYVWYAAEWESAEEGVETLLVSHAPNRVSVFANGSYCGTHADRRSVRMRDDYGHPADWAFEELTVPVAKGRNKFVFLSDDPGHNYDVPVPVGLRGPVYVGSRRVPVGSFREVAPQRVSEEAFRFLYSRFYREPAPLPAVEFELDAGAGRLAFLSIHGVHAWVTVDGEDVLPLSYPESPWTMFAQIKRWLTWRLPDRASGRKCTVRIQYAETVADAVRENLTVYTVPRSGELTNWRWKRWRETGDIAVSSLEVKNREAEKAGAVVLLPVGSRVLRKGKALTPAYFEAGFPMPGGERPVFLDVGEMFKGQIYLNGRNVGRFWRFGGTQRRYCLPRSWMQESNRLVLFEELGLAPQGVSLVFGEAGRWTANRWSPASGAMPSDKR</sequence>
<dbReference type="PANTHER" id="PTHR23421">
    <property type="entry name" value="BETA-GALACTOSIDASE RELATED"/>
    <property type="match status" value="1"/>
</dbReference>
<gene>
    <name evidence="8" type="ORF">H7C18_08335</name>
</gene>
<comment type="catalytic activity">
    <reaction evidence="4">
        <text>Hydrolysis of terminal non-reducing beta-D-galactose residues in beta-D-galactosides.</text>
        <dbReference type="EC" id="3.2.1.23"/>
    </reaction>
</comment>
<dbReference type="InterPro" id="IPR008979">
    <property type="entry name" value="Galactose-bd-like_sf"/>
</dbReference>
<evidence type="ECO:0000256" key="5">
    <source>
        <dbReference type="RuleBase" id="RU003679"/>
    </source>
</evidence>
<name>A0A7X0SJ37_9BACL</name>
<dbReference type="InterPro" id="IPR019801">
    <property type="entry name" value="Glyco_hydro_35_CS"/>
</dbReference>
<dbReference type="SUPFAM" id="SSF51445">
    <property type="entry name" value="(Trans)glycosidases"/>
    <property type="match status" value="1"/>
</dbReference>
<dbReference type="InterPro" id="IPR031330">
    <property type="entry name" value="Gly_Hdrlase_35_cat"/>
</dbReference>
<evidence type="ECO:0000256" key="2">
    <source>
        <dbReference type="ARBA" id="ARBA00022801"/>
    </source>
</evidence>
<protein>
    <recommendedName>
        <fullName evidence="4">Beta-galactosidase</fullName>
        <ecNumber evidence="4">3.2.1.23</ecNumber>
    </recommendedName>
</protein>
<keyword evidence="3 4" id="KW-0326">Glycosidase</keyword>
<keyword evidence="9" id="KW-1185">Reference proteome</keyword>
<evidence type="ECO:0000259" key="6">
    <source>
        <dbReference type="Pfam" id="PF01301"/>
    </source>
</evidence>
<dbReference type="GO" id="GO:0005975">
    <property type="term" value="P:carbohydrate metabolic process"/>
    <property type="evidence" value="ECO:0007669"/>
    <property type="project" value="InterPro"/>
</dbReference>
<comment type="similarity">
    <text evidence="1 5">Belongs to the glycosyl hydrolase 35 family.</text>
</comment>
<dbReference type="Gene3D" id="3.20.20.80">
    <property type="entry name" value="Glycosidases"/>
    <property type="match status" value="1"/>
</dbReference>
<evidence type="ECO:0000256" key="1">
    <source>
        <dbReference type="ARBA" id="ARBA00009809"/>
    </source>
</evidence>
<dbReference type="PRINTS" id="PR00742">
    <property type="entry name" value="GLHYDRLASE35"/>
</dbReference>
<comment type="caution">
    <text evidence="8">The sequence shown here is derived from an EMBL/GenBank/DDBJ whole genome shotgun (WGS) entry which is preliminary data.</text>
</comment>
<dbReference type="Proteomes" id="UP000564644">
    <property type="component" value="Unassembled WGS sequence"/>
</dbReference>
<dbReference type="InterPro" id="IPR001944">
    <property type="entry name" value="Glycoside_Hdrlase_35"/>
</dbReference>
<organism evidence="8 9">
    <name type="scientific">Cohnella zeiphila</name>
    <dbReference type="NCBI Taxonomy" id="2761120"/>
    <lineage>
        <taxon>Bacteria</taxon>
        <taxon>Bacillati</taxon>
        <taxon>Bacillota</taxon>
        <taxon>Bacilli</taxon>
        <taxon>Bacillales</taxon>
        <taxon>Paenibacillaceae</taxon>
        <taxon>Cohnella</taxon>
    </lineage>
</organism>
<feature type="domain" description="Beta-galactosidase galactose-binding" evidence="7">
    <location>
        <begin position="860"/>
        <end position="918"/>
    </location>
</feature>
<dbReference type="Pfam" id="PF01301">
    <property type="entry name" value="Glyco_hydro_35"/>
    <property type="match status" value="1"/>
</dbReference>
<dbReference type="RefSeq" id="WP_185128563.1">
    <property type="nucleotide sequence ID" value="NZ_JACJVO010000009.1"/>
</dbReference>
<feature type="domain" description="Glycoside hydrolase 35 catalytic" evidence="6">
    <location>
        <begin position="9"/>
        <end position="324"/>
    </location>
</feature>
<dbReference type="GO" id="GO:0004565">
    <property type="term" value="F:beta-galactosidase activity"/>
    <property type="evidence" value="ECO:0007669"/>
    <property type="project" value="UniProtKB-EC"/>
</dbReference>
<accession>A0A7X0SJ37</accession>
<dbReference type="SUPFAM" id="SSF49785">
    <property type="entry name" value="Galactose-binding domain-like"/>
    <property type="match status" value="1"/>
</dbReference>
<evidence type="ECO:0000313" key="9">
    <source>
        <dbReference type="Proteomes" id="UP000564644"/>
    </source>
</evidence>
<dbReference type="Gene3D" id="2.60.120.260">
    <property type="entry name" value="Galactose-binding domain-like"/>
    <property type="match status" value="2"/>
</dbReference>
<evidence type="ECO:0000256" key="3">
    <source>
        <dbReference type="ARBA" id="ARBA00023295"/>
    </source>
</evidence>
<evidence type="ECO:0000256" key="4">
    <source>
        <dbReference type="RuleBase" id="RU000675"/>
    </source>
</evidence>
<reference evidence="8 9" key="1">
    <citation type="submission" date="2020-08" db="EMBL/GenBank/DDBJ databases">
        <title>Cohnella phylogeny.</title>
        <authorList>
            <person name="Dunlap C."/>
        </authorList>
    </citation>
    <scope>NUCLEOTIDE SEQUENCE [LARGE SCALE GENOMIC DNA]</scope>
    <source>
        <strain evidence="8 9">CBP 2801</strain>
    </source>
</reference>
<keyword evidence="2 4" id="KW-0378">Hydrolase</keyword>
<evidence type="ECO:0000313" key="8">
    <source>
        <dbReference type="EMBL" id="MBB6730909.1"/>
    </source>
</evidence>
<dbReference type="PROSITE" id="PS01182">
    <property type="entry name" value="GLYCOSYL_HYDROL_F35"/>
    <property type="match status" value="1"/>
</dbReference>
<dbReference type="Pfam" id="PF21467">
    <property type="entry name" value="BetaGal_gal-bd"/>
    <property type="match status" value="1"/>
</dbReference>
<proteinExistence type="inferred from homology"/>
<dbReference type="EC" id="3.2.1.23" evidence="4"/>
<dbReference type="EMBL" id="JACJVO010000009">
    <property type="protein sequence ID" value="MBB6730909.1"/>
    <property type="molecule type" value="Genomic_DNA"/>
</dbReference>